<evidence type="ECO:0000313" key="2">
    <source>
        <dbReference type="Ensembl" id="ENSSVLP00005028051.1"/>
    </source>
</evidence>
<dbReference type="AlphaFoldDB" id="A0A8D2DQ11"/>
<evidence type="ECO:0000313" key="3">
    <source>
        <dbReference type="Proteomes" id="UP000694564"/>
    </source>
</evidence>
<dbReference type="Proteomes" id="UP000694564">
    <property type="component" value="Chromosome 12"/>
</dbReference>
<sequence length="80" mass="8746">MAQTPADLSAELPYRDLASEVTRRRVTMDGREETITQKGDEAEEMLSYVGAEPTPSPSRTYLTVPPAPPPSPVEDLTISQ</sequence>
<evidence type="ECO:0000256" key="1">
    <source>
        <dbReference type="SAM" id="MobiDB-lite"/>
    </source>
</evidence>
<keyword evidence="3" id="KW-1185">Reference proteome</keyword>
<protein>
    <submittedName>
        <fullName evidence="2">Myocilin opposite strand</fullName>
    </submittedName>
</protein>
<dbReference type="Ensembl" id="ENSSVLT00005031172.1">
    <property type="protein sequence ID" value="ENSSVLP00005028051.1"/>
    <property type="gene ID" value="ENSSVLG00005022180.1"/>
</dbReference>
<dbReference type="GeneTree" id="ENSGT01050000245064"/>
<reference evidence="2" key="1">
    <citation type="submission" date="2025-08" db="UniProtKB">
        <authorList>
            <consortium name="Ensembl"/>
        </authorList>
    </citation>
    <scope>IDENTIFICATION</scope>
</reference>
<reference evidence="2" key="2">
    <citation type="submission" date="2025-09" db="UniProtKB">
        <authorList>
            <consortium name="Ensembl"/>
        </authorList>
    </citation>
    <scope>IDENTIFICATION</scope>
</reference>
<accession>A0A8D2DQ11</accession>
<gene>
    <name evidence="2" type="primary">MYOCOS</name>
</gene>
<proteinExistence type="predicted"/>
<feature type="region of interest" description="Disordered" evidence="1">
    <location>
        <begin position="52"/>
        <end position="80"/>
    </location>
</feature>
<name>A0A8D2DQ11_SCIVU</name>
<organism evidence="2 3">
    <name type="scientific">Sciurus vulgaris</name>
    <name type="common">Eurasian red squirrel</name>
    <dbReference type="NCBI Taxonomy" id="55149"/>
    <lineage>
        <taxon>Eukaryota</taxon>
        <taxon>Metazoa</taxon>
        <taxon>Chordata</taxon>
        <taxon>Craniata</taxon>
        <taxon>Vertebrata</taxon>
        <taxon>Euteleostomi</taxon>
        <taxon>Mammalia</taxon>
        <taxon>Eutheria</taxon>
        <taxon>Euarchontoglires</taxon>
        <taxon>Glires</taxon>
        <taxon>Rodentia</taxon>
        <taxon>Sciuromorpha</taxon>
        <taxon>Sciuridae</taxon>
        <taxon>Sciurinae</taxon>
        <taxon>Sciurini</taxon>
        <taxon>Sciurus</taxon>
    </lineage>
</organism>
<dbReference type="OrthoDB" id="538223at2759"/>